<dbReference type="SUPFAM" id="SSF55729">
    <property type="entry name" value="Acyl-CoA N-acyltransferases (Nat)"/>
    <property type="match status" value="1"/>
</dbReference>
<reference evidence="4 5" key="1">
    <citation type="submission" date="2015-07" db="EMBL/GenBank/DDBJ databases">
        <authorList>
            <person name="Noorani M."/>
        </authorList>
    </citation>
    <scope>NUCLEOTIDE SEQUENCE [LARGE SCALE GENOMIC DNA]</scope>
    <source>
        <strain evidence="4 5">CECT 5088</strain>
    </source>
</reference>
<dbReference type="PANTHER" id="PTHR43877">
    <property type="entry name" value="AMINOALKYLPHOSPHONATE N-ACETYLTRANSFERASE-RELATED-RELATED"/>
    <property type="match status" value="1"/>
</dbReference>
<dbReference type="InterPro" id="IPR016181">
    <property type="entry name" value="Acyl_CoA_acyltransferase"/>
</dbReference>
<dbReference type="CDD" id="cd04301">
    <property type="entry name" value="NAT_SF"/>
    <property type="match status" value="1"/>
</dbReference>
<keyword evidence="5" id="KW-1185">Reference proteome</keyword>
<gene>
    <name evidence="4" type="ORF">JAN5088_02168</name>
</gene>
<dbReference type="PROSITE" id="PS51186">
    <property type="entry name" value="GNAT"/>
    <property type="match status" value="1"/>
</dbReference>
<dbReference type="Proteomes" id="UP000048908">
    <property type="component" value="Unassembled WGS sequence"/>
</dbReference>
<proteinExistence type="predicted"/>
<dbReference type="EMBL" id="CXPG01000020">
    <property type="protein sequence ID" value="CTQ33386.1"/>
    <property type="molecule type" value="Genomic_DNA"/>
</dbReference>
<evidence type="ECO:0000256" key="2">
    <source>
        <dbReference type="ARBA" id="ARBA00023315"/>
    </source>
</evidence>
<keyword evidence="2" id="KW-0012">Acyltransferase</keyword>
<evidence type="ECO:0000259" key="3">
    <source>
        <dbReference type="PROSITE" id="PS51186"/>
    </source>
</evidence>
<name>A0A0M6XQG8_9RHOB</name>
<dbReference type="AlphaFoldDB" id="A0A0M6XQG8"/>
<dbReference type="STRING" id="282197.SAMN04488517_102214"/>
<dbReference type="GO" id="GO:0016747">
    <property type="term" value="F:acyltransferase activity, transferring groups other than amino-acyl groups"/>
    <property type="evidence" value="ECO:0007669"/>
    <property type="project" value="InterPro"/>
</dbReference>
<dbReference type="Pfam" id="PF00583">
    <property type="entry name" value="Acetyltransf_1"/>
    <property type="match status" value="1"/>
</dbReference>
<dbReference type="InterPro" id="IPR000182">
    <property type="entry name" value="GNAT_dom"/>
</dbReference>
<dbReference type="InterPro" id="IPR050832">
    <property type="entry name" value="Bact_Acetyltransf"/>
</dbReference>
<organism evidence="4 5">
    <name type="scientific">Jannaschia rubra</name>
    <dbReference type="NCBI Taxonomy" id="282197"/>
    <lineage>
        <taxon>Bacteria</taxon>
        <taxon>Pseudomonadati</taxon>
        <taxon>Pseudomonadota</taxon>
        <taxon>Alphaproteobacteria</taxon>
        <taxon>Rhodobacterales</taxon>
        <taxon>Roseobacteraceae</taxon>
        <taxon>Jannaschia</taxon>
    </lineage>
</organism>
<evidence type="ECO:0000313" key="5">
    <source>
        <dbReference type="Proteomes" id="UP000048908"/>
    </source>
</evidence>
<feature type="domain" description="N-acetyltransferase" evidence="3">
    <location>
        <begin position="1"/>
        <end position="126"/>
    </location>
</feature>
<dbReference type="Gene3D" id="3.40.630.30">
    <property type="match status" value="1"/>
</dbReference>
<dbReference type="OrthoDB" id="9804026at2"/>
<protein>
    <submittedName>
        <fullName evidence="4">Ribosomal-protein-alanine N-acetyltransferase</fullName>
    </submittedName>
</protein>
<sequence length="126" mass="13255">MAALHGLCFSGTACWPAEAFARTLEGRGIFVVEAAGGFALGRAVADEAELLTFAVHPDRRRLGIGRDLLERFEAAARDRGAVSAYLEVAADNDAARALYAGAGWDVAGRRAGYYGAGDALILRKAL</sequence>
<evidence type="ECO:0000313" key="4">
    <source>
        <dbReference type="EMBL" id="CTQ33386.1"/>
    </source>
</evidence>
<evidence type="ECO:0000256" key="1">
    <source>
        <dbReference type="ARBA" id="ARBA00022679"/>
    </source>
</evidence>
<accession>A0A0M6XQG8</accession>
<keyword evidence="1 4" id="KW-0808">Transferase</keyword>